<keyword evidence="5 6" id="KW-0472">Membrane</keyword>
<proteinExistence type="inferred from homology"/>
<accession>A0A814N7M8</accession>
<organism evidence="8 9">
    <name type="scientific">Adineta steineri</name>
    <dbReference type="NCBI Taxonomy" id="433720"/>
    <lineage>
        <taxon>Eukaryota</taxon>
        <taxon>Metazoa</taxon>
        <taxon>Spiralia</taxon>
        <taxon>Gnathifera</taxon>
        <taxon>Rotifera</taxon>
        <taxon>Eurotatoria</taxon>
        <taxon>Bdelloidea</taxon>
        <taxon>Adinetida</taxon>
        <taxon>Adinetidae</taxon>
        <taxon>Adineta</taxon>
    </lineage>
</organism>
<dbReference type="InterPro" id="IPR045214">
    <property type="entry name" value="Surf1/Surf4"/>
</dbReference>
<evidence type="ECO:0000256" key="6">
    <source>
        <dbReference type="RuleBase" id="RU363076"/>
    </source>
</evidence>
<evidence type="ECO:0000256" key="2">
    <source>
        <dbReference type="ARBA" id="ARBA00007165"/>
    </source>
</evidence>
<keyword evidence="4 6" id="KW-1133">Transmembrane helix</keyword>
<evidence type="ECO:0000256" key="5">
    <source>
        <dbReference type="ARBA" id="ARBA00023136"/>
    </source>
</evidence>
<comment type="function">
    <text evidence="6">Probably involved in the biogenesis of the COX complex.</text>
</comment>
<dbReference type="PANTHER" id="PTHR23427:SF2">
    <property type="entry name" value="SURFEIT LOCUS PROTEIN 1"/>
    <property type="match status" value="1"/>
</dbReference>
<dbReference type="Proteomes" id="UP000663877">
    <property type="component" value="Unassembled WGS sequence"/>
</dbReference>
<dbReference type="PROSITE" id="PS50895">
    <property type="entry name" value="SURF1"/>
    <property type="match status" value="1"/>
</dbReference>
<dbReference type="EMBL" id="CAJNOM010000120">
    <property type="protein sequence ID" value="CAF1087954.1"/>
    <property type="molecule type" value="Genomic_DNA"/>
</dbReference>
<comment type="caution">
    <text evidence="6">Lacks conserved residue(s) required for the propagation of feature annotation.</text>
</comment>
<dbReference type="Pfam" id="PF02104">
    <property type="entry name" value="SURF1"/>
    <property type="match status" value="1"/>
</dbReference>
<evidence type="ECO:0000256" key="3">
    <source>
        <dbReference type="ARBA" id="ARBA00022692"/>
    </source>
</evidence>
<reference evidence="8" key="1">
    <citation type="submission" date="2021-02" db="EMBL/GenBank/DDBJ databases">
        <authorList>
            <person name="Nowell W R."/>
        </authorList>
    </citation>
    <scope>NUCLEOTIDE SEQUENCE</scope>
</reference>
<name>A0A814N7M8_9BILA</name>
<dbReference type="EMBL" id="CAJNOI010000008">
    <property type="protein sequence ID" value="CAF0772872.1"/>
    <property type="molecule type" value="Genomic_DNA"/>
</dbReference>
<evidence type="ECO:0000313" key="8">
    <source>
        <dbReference type="EMBL" id="CAF1087954.1"/>
    </source>
</evidence>
<dbReference type="CDD" id="cd06662">
    <property type="entry name" value="SURF1"/>
    <property type="match status" value="1"/>
</dbReference>
<dbReference type="InterPro" id="IPR002994">
    <property type="entry name" value="Surf1/Shy1"/>
</dbReference>
<keyword evidence="9" id="KW-1185">Reference proteome</keyword>
<protein>
    <recommendedName>
        <fullName evidence="6">SURF1-like protein</fullName>
    </recommendedName>
</protein>
<dbReference type="GO" id="GO:0033617">
    <property type="term" value="P:mitochondrial respiratory chain complex IV assembly"/>
    <property type="evidence" value="ECO:0007669"/>
    <property type="project" value="TreeGrafter"/>
</dbReference>
<evidence type="ECO:0000313" key="9">
    <source>
        <dbReference type="Proteomes" id="UP000663832"/>
    </source>
</evidence>
<dbReference type="Proteomes" id="UP000663832">
    <property type="component" value="Unassembled WGS sequence"/>
</dbReference>
<dbReference type="OrthoDB" id="10040024at2759"/>
<evidence type="ECO:0000313" key="7">
    <source>
        <dbReference type="EMBL" id="CAF0772872.1"/>
    </source>
</evidence>
<dbReference type="GO" id="GO:0005743">
    <property type="term" value="C:mitochondrial inner membrane"/>
    <property type="evidence" value="ECO:0007669"/>
    <property type="project" value="UniProtKB-SubCell"/>
</dbReference>
<comment type="similarity">
    <text evidence="2 6">Belongs to the SURF1 family.</text>
</comment>
<dbReference type="AlphaFoldDB" id="A0A814N7M8"/>
<keyword evidence="3 6" id="KW-0812">Transmembrane</keyword>
<keyword evidence="6" id="KW-0999">Mitochondrion inner membrane</keyword>
<sequence length="288" mass="33379">MISRQILFVRPYLSNQISAVFRHVHISKPIYQSNNRPFTLSKRNKKDKIDSGALFLLIIPVSTFLLGCWQVNRRKWKINLIQTLKSRIDAEPISLLENLDRLPELEYYPVRVRGKFDHSREIFIEPRSRLDLLTHDNRASSRQASTSQTTHGAHVITPFRVANRNYDILVNRGYVPFDLKDPSTRISGQIEDEHEIIGLLRSTDYLNTMWNKNEPSRNIWRTRDVAEMAAAMKTAPIFIDEVKSTSVPGGPIGGQTNIQLRNEHLSYIATWFSLSAFTTVMWLRKYLL</sequence>
<keyword evidence="6" id="KW-0496">Mitochondrion</keyword>
<evidence type="ECO:0000256" key="1">
    <source>
        <dbReference type="ARBA" id="ARBA00004370"/>
    </source>
</evidence>
<comment type="caution">
    <text evidence="8">The sequence shown here is derived from an EMBL/GenBank/DDBJ whole genome shotgun (WGS) entry which is preliminary data.</text>
</comment>
<gene>
    <name evidence="7" type="ORF">BJG266_LOCUS3675</name>
    <name evidence="8" type="ORF">QVE165_LOCUS19600</name>
</gene>
<dbReference type="PANTHER" id="PTHR23427">
    <property type="entry name" value="SURFEIT LOCUS PROTEIN"/>
    <property type="match status" value="1"/>
</dbReference>
<evidence type="ECO:0000256" key="4">
    <source>
        <dbReference type="ARBA" id="ARBA00022989"/>
    </source>
</evidence>
<feature type="transmembrane region" description="Helical" evidence="6">
    <location>
        <begin position="52"/>
        <end position="72"/>
    </location>
</feature>
<comment type="subcellular location">
    <subcellularLocation>
        <location evidence="1">Membrane</location>
    </subcellularLocation>
    <subcellularLocation>
        <location evidence="6">Mitochondrion inner membrane</location>
        <topology evidence="6">Multi-pass membrane protein</topology>
    </subcellularLocation>
</comment>